<dbReference type="Gene3D" id="3.30.1310.10">
    <property type="entry name" value="Nucleoid-associated protein YbaB-like domain"/>
    <property type="match status" value="1"/>
</dbReference>
<dbReference type="GO" id="GO:0003677">
    <property type="term" value="F:DNA binding"/>
    <property type="evidence" value="ECO:0007669"/>
    <property type="project" value="InterPro"/>
</dbReference>
<accession>A0A285J3W4</accession>
<dbReference type="InterPro" id="IPR036894">
    <property type="entry name" value="YbaB-like_sf"/>
</dbReference>
<dbReference type="RefSeq" id="WP_097323671.1">
    <property type="nucleotide sequence ID" value="NZ_OBDY01000015.1"/>
</dbReference>
<proteinExistence type="predicted"/>
<dbReference type="EMBL" id="OBDY01000015">
    <property type="protein sequence ID" value="SNY54892.1"/>
    <property type="molecule type" value="Genomic_DNA"/>
</dbReference>
<reference evidence="2 3" key="1">
    <citation type="submission" date="2017-09" db="EMBL/GenBank/DDBJ databases">
        <authorList>
            <person name="Ehlers B."/>
            <person name="Leendertz F.H."/>
        </authorList>
    </citation>
    <scope>NUCLEOTIDE SEQUENCE [LARGE SCALE GENOMIC DNA]</scope>
    <source>
        <strain evidence="2 3">CGMCC 4.6857</strain>
    </source>
</reference>
<name>A0A285J3W4_9ACTN</name>
<protein>
    <recommendedName>
        <fullName evidence="4">YbaB/EbfC DNA-binding family protein</fullName>
    </recommendedName>
</protein>
<sequence length="103" mass="11204">MNPRCAVRVGLSSDRDRTISVTVDGSGCVTDLRLDRRARGYDDDRLAAEILRTMRRAQAELAGAVAEIAHRTVGADSPTGRSVVSSFDSRFPRPVEGDDADDR</sequence>
<organism evidence="2 3">
    <name type="scientific">Paractinoplanes atraurantiacus</name>
    <dbReference type="NCBI Taxonomy" id="1036182"/>
    <lineage>
        <taxon>Bacteria</taxon>
        <taxon>Bacillati</taxon>
        <taxon>Actinomycetota</taxon>
        <taxon>Actinomycetes</taxon>
        <taxon>Micromonosporales</taxon>
        <taxon>Micromonosporaceae</taxon>
        <taxon>Paractinoplanes</taxon>
    </lineage>
</organism>
<feature type="compositionally biased region" description="Polar residues" evidence="1">
    <location>
        <begin position="79"/>
        <end position="88"/>
    </location>
</feature>
<dbReference type="AlphaFoldDB" id="A0A285J3W4"/>
<evidence type="ECO:0000313" key="3">
    <source>
        <dbReference type="Proteomes" id="UP000219612"/>
    </source>
</evidence>
<dbReference type="InterPro" id="IPR004401">
    <property type="entry name" value="YbaB/EbfC"/>
</dbReference>
<feature type="region of interest" description="Disordered" evidence="1">
    <location>
        <begin position="72"/>
        <end position="103"/>
    </location>
</feature>
<dbReference type="Pfam" id="PF02575">
    <property type="entry name" value="YbaB_DNA_bd"/>
    <property type="match status" value="1"/>
</dbReference>
<keyword evidence="3" id="KW-1185">Reference proteome</keyword>
<evidence type="ECO:0000313" key="2">
    <source>
        <dbReference type="EMBL" id="SNY54892.1"/>
    </source>
</evidence>
<evidence type="ECO:0000256" key="1">
    <source>
        <dbReference type="SAM" id="MobiDB-lite"/>
    </source>
</evidence>
<gene>
    <name evidence="2" type="ORF">SAMN05421748_115184</name>
</gene>
<dbReference type="Proteomes" id="UP000219612">
    <property type="component" value="Unassembled WGS sequence"/>
</dbReference>
<evidence type="ECO:0008006" key="4">
    <source>
        <dbReference type="Google" id="ProtNLM"/>
    </source>
</evidence>